<dbReference type="OrthoDB" id="9780884at2"/>
<gene>
    <name evidence="2" type="ORF">Pla52n_52810</name>
</gene>
<keyword evidence="3" id="KW-1185">Reference proteome</keyword>
<evidence type="ECO:0000259" key="1">
    <source>
        <dbReference type="Pfam" id="PF00149"/>
    </source>
</evidence>
<protein>
    <submittedName>
        <fullName evidence="2">Calcineurin-like phosphoesterase superfamily domain protein</fullName>
    </submittedName>
</protein>
<dbReference type="SUPFAM" id="SSF56300">
    <property type="entry name" value="Metallo-dependent phosphatases"/>
    <property type="match status" value="1"/>
</dbReference>
<evidence type="ECO:0000313" key="3">
    <source>
        <dbReference type="Proteomes" id="UP000320176"/>
    </source>
</evidence>
<name>A0A5C6A513_9BACT</name>
<dbReference type="GO" id="GO:0016787">
    <property type="term" value="F:hydrolase activity"/>
    <property type="evidence" value="ECO:0007669"/>
    <property type="project" value="InterPro"/>
</dbReference>
<sequence>MPQWDQWIEAIEDAKADADKHDATVAGLIITGDISEADDVIFQLERIVGVTRLPLYFVLGNHDFYHGLIATTRGEVVRIMRENEDLFYLTDTTPIEIAQDVFLIGDDGWGDATVGDYDGSPIRLHDFQLIADFVESRTADWPKLLHRLGKESADRLRDKLLALPERVRQVLVATHVPPQRESCWYEGKVSDDDWAPFFVCGQIGEVLEWYADRHPDVHLTVLCGHTHHQGVARIRDNLIIYTGSAVYGEPTVQSVINADADEVGLVDPKSGDT</sequence>
<dbReference type="Pfam" id="PF00149">
    <property type="entry name" value="Metallophos"/>
    <property type="match status" value="1"/>
</dbReference>
<proteinExistence type="predicted"/>
<dbReference type="InterPro" id="IPR029052">
    <property type="entry name" value="Metallo-depent_PP-like"/>
</dbReference>
<dbReference type="Gene3D" id="3.60.21.10">
    <property type="match status" value="1"/>
</dbReference>
<dbReference type="EMBL" id="SJPN01000007">
    <property type="protein sequence ID" value="TWT94460.1"/>
    <property type="molecule type" value="Genomic_DNA"/>
</dbReference>
<feature type="domain" description="Calcineurin-like phosphoesterase" evidence="1">
    <location>
        <begin position="3"/>
        <end position="228"/>
    </location>
</feature>
<comment type="caution">
    <text evidence="2">The sequence shown here is derived from an EMBL/GenBank/DDBJ whole genome shotgun (WGS) entry which is preliminary data.</text>
</comment>
<organism evidence="2 3">
    <name type="scientific">Stieleria varia</name>
    <dbReference type="NCBI Taxonomy" id="2528005"/>
    <lineage>
        <taxon>Bacteria</taxon>
        <taxon>Pseudomonadati</taxon>
        <taxon>Planctomycetota</taxon>
        <taxon>Planctomycetia</taxon>
        <taxon>Pirellulales</taxon>
        <taxon>Pirellulaceae</taxon>
        <taxon>Stieleria</taxon>
    </lineage>
</organism>
<evidence type="ECO:0000313" key="2">
    <source>
        <dbReference type="EMBL" id="TWT94460.1"/>
    </source>
</evidence>
<dbReference type="InterPro" id="IPR004843">
    <property type="entry name" value="Calcineurin-like_PHP"/>
</dbReference>
<reference evidence="2 3" key="1">
    <citation type="submission" date="2019-02" db="EMBL/GenBank/DDBJ databases">
        <title>Deep-cultivation of Planctomycetes and their phenomic and genomic characterization uncovers novel biology.</title>
        <authorList>
            <person name="Wiegand S."/>
            <person name="Jogler M."/>
            <person name="Boedeker C."/>
            <person name="Pinto D."/>
            <person name="Vollmers J."/>
            <person name="Rivas-Marin E."/>
            <person name="Kohn T."/>
            <person name="Peeters S.H."/>
            <person name="Heuer A."/>
            <person name="Rast P."/>
            <person name="Oberbeckmann S."/>
            <person name="Bunk B."/>
            <person name="Jeske O."/>
            <person name="Meyerdierks A."/>
            <person name="Storesund J.E."/>
            <person name="Kallscheuer N."/>
            <person name="Luecker S."/>
            <person name="Lage O.M."/>
            <person name="Pohl T."/>
            <person name="Merkel B.J."/>
            <person name="Hornburger P."/>
            <person name="Mueller R.-W."/>
            <person name="Bruemmer F."/>
            <person name="Labrenz M."/>
            <person name="Spormann A.M."/>
            <person name="Op Den Camp H."/>
            <person name="Overmann J."/>
            <person name="Amann R."/>
            <person name="Jetten M.S.M."/>
            <person name="Mascher T."/>
            <person name="Medema M.H."/>
            <person name="Devos D.P."/>
            <person name="Kaster A.-K."/>
            <person name="Ovreas L."/>
            <person name="Rohde M."/>
            <person name="Galperin M.Y."/>
            <person name="Jogler C."/>
        </authorList>
    </citation>
    <scope>NUCLEOTIDE SEQUENCE [LARGE SCALE GENOMIC DNA]</scope>
    <source>
        <strain evidence="2 3">Pla52n</strain>
    </source>
</reference>
<dbReference type="Proteomes" id="UP000320176">
    <property type="component" value="Unassembled WGS sequence"/>
</dbReference>
<dbReference type="AlphaFoldDB" id="A0A5C6A513"/>
<accession>A0A5C6A513</accession>